<dbReference type="InterPro" id="IPR029058">
    <property type="entry name" value="AB_hydrolase_fold"/>
</dbReference>
<proteinExistence type="predicted"/>
<dbReference type="GO" id="GO:0016787">
    <property type="term" value="F:hydrolase activity"/>
    <property type="evidence" value="ECO:0007669"/>
    <property type="project" value="UniProtKB-KW"/>
</dbReference>
<dbReference type="Proteomes" id="UP001652503">
    <property type="component" value="Unassembled WGS sequence"/>
</dbReference>
<keyword evidence="4" id="KW-1185">Reference proteome</keyword>
<gene>
    <name evidence="3" type="ORF">OE647_14870</name>
</gene>
<dbReference type="Pfam" id="PF07859">
    <property type="entry name" value="Abhydrolase_3"/>
    <property type="match status" value="1"/>
</dbReference>
<dbReference type="PANTHER" id="PTHR48081">
    <property type="entry name" value="AB HYDROLASE SUPERFAMILY PROTEIN C4A8.06C"/>
    <property type="match status" value="1"/>
</dbReference>
<evidence type="ECO:0000259" key="2">
    <source>
        <dbReference type="Pfam" id="PF07859"/>
    </source>
</evidence>
<dbReference type="Gene3D" id="3.40.50.1820">
    <property type="entry name" value="alpha/beta hydrolase"/>
    <property type="match status" value="1"/>
</dbReference>
<name>A0ABT2Z4D9_9RHOB</name>
<comment type="caution">
    <text evidence="3">The sequence shown here is derived from an EMBL/GenBank/DDBJ whole genome shotgun (WGS) entry which is preliminary data.</text>
</comment>
<dbReference type="PANTHER" id="PTHR48081:SF33">
    <property type="entry name" value="KYNURENINE FORMAMIDASE"/>
    <property type="match status" value="1"/>
</dbReference>
<accession>A0ABT2Z4D9</accession>
<dbReference type="EMBL" id="JAOWLA010000014">
    <property type="protein sequence ID" value="MCV2866003.1"/>
    <property type="molecule type" value="Genomic_DNA"/>
</dbReference>
<evidence type="ECO:0000256" key="1">
    <source>
        <dbReference type="ARBA" id="ARBA00022801"/>
    </source>
</evidence>
<dbReference type="SUPFAM" id="SSF53474">
    <property type="entry name" value="alpha/beta-Hydrolases"/>
    <property type="match status" value="1"/>
</dbReference>
<dbReference type="InterPro" id="IPR013094">
    <property type="entry name" value="AB_hydrolase_3"/>
</dbReference>
<keyword evidence="1 3" id="KW-0378">Hydrolase</keyword>
<dbReference type="InterPro" id="IPR050300">
    <property type="entry name" value="GDXG_lipolytic_enzyme"/>
</dbReference>
<protein>
    <submittedName>
        <fullName evidence="3">Alpha/beta hydrolase</fullName>
    </submittedName>
</protein>
<evidence type="ECO:0000313" key="4">
    <source>
        <dbReference type="Proteomes" id="UP001652503"/>
    </source>
</evidence>
<reference evidence="3 4" key="1">
    <citation type="submission" date="2022-10" db="EMBL/GenBank/DDBJ databases">
        <title>Defluviimonas sp. nov., isolated from ocean surface water.</title>
        <authorList>
            <person name="He W."/>
            <person name="Wang L."/>
            <person name="Zhang D.-F."/>
        </authorList>
    </citation>
    <scope>NUCLEOTIDE SEQUENCE [LARGE SCALE GENOMIC DNA]</scope>
    <source>
        <strain evidence="3 4">WL0075</strain>
    </source>
</reference>
<dbReference type="RefSeq" id="WP_263722530.1">
    <property type="nucleotide sequence ID" value="NZ_JAOWLA010000014.1"/>
</dbReference>
<evidence type="ECO:0000313" key="3">
    <source>
        <dbReference type="EMBL" id="MCV2866003.1"/>
    </source>
</evidence>
<organism evidence="3 4">
    <name type="scientific">Albidovulum sediminicola</name>
    <dbReference type="NCBI Taxonomy" id="2984331"/>
    <lineage>
        <taxon>Bacteria</taxon>
        <taxon>Pseudomonadati</taxon>
        <taxon>Pseudomonadota</taxon>
        <taxon>Alphaproteobacteria</taxon>
        <taxon>Rhodobacterales</taxon>
        <taxon>Paracoccaceae</taxon>
        <taxon>Albidovulum</taxon>
    </lineage>
</organism>
<feature type="domain" description="Alpha/beta hydrolase fold-3" evidence="2">
    <location>
        <begin position="65"/>
        <end position="172"/>
    </location>
</feature>
<sequence>MRYDDAFANAKYIINGDQFPQRWAEAAARFRDACGDRARTGLRYGEAPAEWFDLFLPEGEPQGVVIFIHGGYWRAFGPRDYSHLAAGSLARGWACALPAYTLAPGARIAAITAQMRRALPRIAAEVPGPIVLTGHSAGGHLSARLGNVDAALPAELAARLQRIVPISPLSVLTPLIETAMNADLHLNAAEARAESLALLPRRPGFSAHVWVGGAERPAFLDQARRLGNAWACPVTIEPGRHHFDVIEGLEASETPLMQALLG</sequence>